<dbReference type="EMBL" id="CATOUU010000788">
    <property type="protein sequence ID" value="CAI9948429.1"/>
    <property type="molecule type" value="Genomic_DNA"/>
</dbReference>
<evidence type="ECO:0000313" key="2">
    <source>
        <dbReference type="EMBL" id="CAL6034917.1"/>
    </source>
</evidence>
<proteinExistence type="predicted"/>
<dbReference type="EMBL" id="CAXDID020000129">
    <property type="protein sequence ID" value="CAL6034917.1"/>
    <property type="molecule type" value="Genomic_DNA"/>
</dbReference>
<organism evidence="1">
    <name type="scientific">Hexamita inflata</name>
    <dbReference type="NCBI Taxonomy" id="28002"/>
    <lineage>
        <taxon>Eukaryota</taxon>
        <taxon>Metamonada</taxon>
        <taxon>Diplomonadida</taxon>
        <taxon>Hexamitidae</taxon>
        <taxon>Hexamitinae</taxon>
        <taxon>Hexamita</taxon>
    </lineage>
</organism>
<comment type="caution">
    <text evidence="1">The sequence shown here is derived from an EMBL/GenBank/DDBJ whole genome shotgun (WGS) entry which is preliminary data.</text>
</comment>
<reference evidence="1" key="1">
    <citation type="submission" date="2023-06" db="EMBL/GenBank/DDBJ databases">
        <authorList>
            <person name="Kurt Z."/>
        </authorList>
    </citation>
    <scope>NUCLEOTIDE SEQUENCE</scope>
</reference>
<name>A0AA86UB09_9EUKA</name>
<reference evidence="2 3" key="2">
    <citation type="submission" date="2024-07" db="EMBL/GenBank/DDBJ databases">
        <authorList>
            <person name="Akdeniz Z."/>
        </authorList>
    </citation>
    <scope>NUCLEOTIDE SEQUENCE [LARGE SCALE GENOMIC DNA]</scope>
</reference>
<gene>
    <name evidence="2" type="ORF">HINF_LOCUS35683</name>
    <name evidence="1" type="ORF">HINF_LOCUS36074</name>
</gene>
<evidence type="ECO:0000313" key="1">
    <source>
        <dbReference type="EMBL" id="CAI9948429.1"/>
    </source>
</evidence>
<accession>A0AA86UB09</accession>
<keyword evidence="3" id="KW-1185">Reference proteome</keyword>
<dbReference type="Proteomes" id="UP001642409">
    <property type="component" value="Unassembled WGS sequence"/>
</dbReference>
<protein>
    <submittedName>
        <fullName evidence="2">Hypothetical_protein</fullName>
    </submittedName>
</protein>
<sequence length="137" mass="15889">MAGFIQKQRTTYKLLLYSSILDKESTFELGQQYKMKTEALRNSLNQQQEILSFPPRSQLYSSTIQFQQVDKQNTSELITQQTPTLYDTLHVPAHQLHMAYHLYFNISVGQSISGNQATLVQLPFNVELFSQEQKQKI</sequence>
<dbReference type="AlphaFoldDB" id="A0AA86UB09"/>
<evidence type="ECO:0000313" key="3">
    <source>
        <dbReference type="Proteomes" id="UP001642409"/>
    </source>
</evidence>